<accession>A0A401SA48</accession>
<gene>
    <name evidence="1" type="ORF">chiPu_0005677</name>
</gene>
<reference evidence="1 2" key="1">
    <citation type="journal article" date="2018" name="Nat. Ecol. Evol.">
        <title>Shark genomes provide insights into elasmobranch evolution and the origin of vertebrates.</title>
        <authorList>
            <person name="Hara Y"/>
            <person name="Yamaguchi K"/>
            <person name="Onimaru K"/>
            <person name="Kadota M"/>
            <person name="Koyanagi M"/>
            <person name="Keeley SD"/>
            <person name="Tatsumi K"/>
            <person name="Tanaka K"/>
            <person name="Motone F"/>
            <person name="Kageyama Y"/>
            <person name="Nozu R"/>
            <person name="Adachi N"/>
            <person name="Nishimura O"/>
            <person name="Nakagawa R"/>
            <person name="Tanegashima C"/>
            <person name="Kiyatake I"/>
            <person name="Matsumoto R"/>
            <person name="Murakumo K"/>
            <person name="Nishida K"/>
            <person name="Terakita A"/>
            <person name="Kuratani S"/>
            <person name="Sato K"/>
            <person name="Hyodo S Kuraku.S."/>
        </authorList>
    </citation>
    <scope>NUCLEOTIDE SEQUENCE [LARGE SCALE GENOMIC DNA]</scope>
</reference>
<protein>
    <submittedName>
        <fullName evidence="1">Uncharacterized protein</fullName>
    </submittedName>
</protein>
<organism evidence="1 2">
    <name type="scientific">Chiloscyllium punctatum</name>
    <name type="common">Brownbanded bambooshark</name>
    <name type="synonym">Hemiscyllium punctatum</name>
    <dbReference type="NCBI Taxonomy" id="137246"/>
    <lineage>
        <taxon>Eukaryota</taxon>
        <taxon>Metazoa</taxon>
        <taxon>Chordata</taxon>
        <taxon>Craniata</taxon>
        <taxon>Vertebrata</taxon>
        <taxon>Chondrichthyes</taxon>
        <taxon>Elasmobranchii</taxon>
        <taxon>Galeomorphii</taxon>
        <taxon>Galeoidea</taxon>
        <taxon>Orectolobiformes</taxon>
        <taxon>Hemiscylliidae</taxon>
        <taxon>Chiloscyllium</taxon>
    </lineage>
</organism>
<dbReference type="Proteomes" id="UP000287033">
    <property type="component" value="Unassembled WGS sequence"/>
</dbReference>
<comment type="caution">
    <text evidence="1">The sequence shown here is derived from an EMBL/GenBank/DDBJ whole genome shotgun (WGS) entry which is preliminary data.</text>
</comment>
<dbReference type="AlphaFoldDB" id="A0A401SA48"/>
<proteinExistence type="predicted"/>
<keyword evidence="2" id="KW-1185">Reference proteome</keyword>
<dbReference type="EMBL" id="BEZZ01000158">
    <property type="protein sequence ID" value="GCC27253.1"/>
    <property type="molecule type" value="Genomic_DNA"/>
</dbReference>
<evidence type="ECO:0000313" key="1">
    <source>
        <dbReference type="EMBL" id="GCC27253.1"/>
    </source>
</evidence>
<sequence>MFAKFVIDHHFARTMKAYKLCLAAQAATTITAAAAATAWAYSYYWSLDLACTAAAAWANLHLGPALTTVAWTHLQPCLLPLLKKEQEQ</sequence>
<evidence type="ECO:0000313" key="2">
    <source>
        <dbReference type="Proteomes" id="UP000287033"/>
    </source>
</evidence>
<name>A0A401SA48_CHIPU</name>